<proteinExistence type="predicted"/>
<dbReference type="EMBL" id="JBHTOC010000009">
    <property type="protein sequence ID" value="MFD1429995.1"/>
    <property type="molecule type" value="Genomic_DNA"/>
</dbReference>
<dbReference type="RefSeq" id="WP_203626453.1">
    <property type="nucleotide sequence ID" value="NZ_BOLQ01000005.1"/>
</dbReference>
<sequence length="304" mass="33458">MAKVDLTVHYSGPALNDGRMPITDLAPALLGLSNAIQAIREIEDPSGDPISIDIQATSRGSFVVDFLIANGSDFIRYAADLLNGENSTAFINLTGYISIFSGVVQLIKKMFGHKIRSVIKNQDGQVTLHLDDDTSLTVPASHLRAFQDLEVRKSIEQTVRPLKRSGVDLIEFSSTKNIAVSIASSEADDFDSPVAKSEELQSSTSEVYLQLVSVAFEHGKWKFSDGSSQFFAKIADTDFLTNVRKNEVQFGSTDSLRVRMRTIQTMTEGGNITAEHIIEKVLEHRKGSREIELDFEDPAENSKS</sequence>
<evidence type="ECO:0000313" key="1">
    <source>
        <dbReference type="EMBL" id="MFD1429995.1"/>
    </source>
</evidence>
<keyword evidence="2" id="KW-1185">Reference proteome</keyword>
<dbReference type="Proteomes" id="UP001597196">
    <property type="component" value="Unassembled WGS sequence"/>
</dbReference>
<comment type="caution">
    <text evidence="1">The sequence shown here is derived from an EMBL/GenBank/DDBJ whole genome shotgun (WGS) entry which is preliminary data.</text>
</comment>
<reference evidence="2" key="1">
    <citation type="journal article" date="2019" name="Int. J. Syst. Evol. Microbiol.">
        <title>The Global Catalogue of Microorganisms (GCM) 10K type strain sequencing project: providing services to taxonomists for standard genome sequencing and annotation.</title>
        <authorList>
            <consortium name="The Broad Institute Genomics Platform"/>
            <consortium name="The Broad Institute Genome Sequencing Center for Infectious Disease"/>
            <person name="Wu L."/>
            <person name="Ma J."/>
        </authorList>
    </citation>
    <scope>NUCLEOTIDE SEQUENCE [LARGE SCALE GENOMIC DNA]</scope>
    <source>
        <strain evidence="2">CCM 8980</strain>
    </source>
</reference>
<protein>
    <submittedName>
        <fullName evidence="1">Uncharacterized protein</fullName>
    </submittedName>
</protein>
<accession>A0ABW4CK55</accession>
<name>A0ABW4CK55_9LACO</name>
<organism evidence="1 2">
    <name type="scientific">Lacticaseibacillus mingshuiensis</name>
    <dbReference type="NCBI Taxonomy" id="2799574"/>
    <lineage>
        <taxon>Bacteria</taxon>
        <taxon>Bacillati</taxon>
        <taxon>Bacillota</taxon>
        <taxon>Bacilli</taxon>
        <taxon>Lactobacillales</taxon>
        <taxon>Lactobacillaceae</taxon>
        <taxon>Lacticaseibacillus</taxon>
    </lineage>
</organism>
<evidence type="ECO:0000313" key="2">
    <source>
        <dbReference type="Proteomes" id="UP001597196"/>
    </source>
</evidence>
<gene>
    <name evidence="1" type="ORF">ACFQ4P_07015</name>
</gene>